<gene>
    <name evidence="1" type="ORF">UFOVP429_72</name>
    <name evidence="2" type="ORF">UFOVP696_95</name>
</gene>
<evidence type="ECO:0000313" key="2">
    <source>
        <dbReference type="EMBL" id="CAB4158227.1"/>
    </source>
</evidence>
<reference evidence="1" key="1">
    <citation type="submission" date="2020-04" db="EMBL/GenBank/DDBJ databases">
        <authorList>
            <person name="Chiriac C."/>
            <person name="Salcher M."/>
            <person name="Ghai R."/>
            <person name="Kavagutti S V."/>
        </authorList>
    </citation>
    <scope>NUCLEOTIDE SEQUENCE</scope>
</reference>
<proteinExistence type="predicted"/>
<name>A0A6J5MPM7_9CAUD</name>
<dbReference type="EMBL" id="LR796484">
    <property type="protein sequence ID" value="CAB4148001.1"/>
    <property type="molecule type" value="Genomic_DNA"/>
</dbReference>
<sequence length="45" mass="5027">MAKKALTRIIDIETGEELVSAELTEAAAKRFIKHYQVYGIYGKVA</sequence>
<dbReference type="EMBL" id="LR796666">
    <property type="protein sequence ID" value="CAB4158227.1"/>
    <property type="molecule type" value="Genomic_DNA"/>
</dbReference>
<organism evidence="1">
    <name type="scientific">uncultured Caudovirales phage</name>
    <dbReference type="NCBI Taxonomy" id="2100421"/>
    <lineage>
        <taxon>Viruses</taxon>
        <taxon>Duplodnaviria</taxon>
        <taxon>Heunggongvirae</taxon>
        <taxon>Uroviricota</taxon>
        <taxon>Caudoviricetes</taxon>
        <taxon>Peduoviridae</taxon>
        <taxon>Maltschvirus</taxon>
        <taxon>Maltschvirus maltsch</taxon>
    </lineage>
</organism>
<accession>A0A6J5MPM7</accession>
<evidence type="ECO:0000313" key="1">
    <source>
        <dbReference type="EMBL" id="CAB4148001.1"/>
    </source>
</evidence>
<protein>
    <submittedName>
        <fullName evidence="1">Uncharacterized protein</fullName>
    </submittedName>
</protein>